<reference evidence="4" key="1">
    <citation type="submission" date="2016-06" db="UniProtKB">
        <authorList>
            <consortium name="WormBaseParasite"/>
        </authorList>
    </citation>
    <scope>IDENTIFICATION</scope>
</reference>
<name>A0A183IP30_9BILA</name>
<accession>A0A183IP30</accession>
<dbReference type="Proteomes" id="UP000270296">
    <property type="component" value="Unassembled WGS sequence"/>
</dbReference>
<keyword evidence="3" id="KW-1185">Reference proteome</keyword>
<feature type="transmembrane region" description="Helical" evidence="1">
    <location>
        <begin position="98"/>
        <end position="123"/>
    </location>
</feature>
<dbReference type="AlphaFoldDB" id="A0A183IP30"/>
<evidence type="ECO:0000313" key="2">
    <source>
        <dbReference type="EMBL" id="VDP07068.1"/>
    </source>
</evidence>
<dbReference type="EMBL" id="UZAM01008950">
    <property type="protein sequence ID" value="VDP07068.1"/>
    <property type="molecule type" value="Genomic_DNA"/>
</dbReference>
<keyword evidence="1" id="KW-0812">Transmembrane</keyword>
<proteinExistence type="predicted"/>
<sequence>MLNALISSDNWRINDGCDDDCEKFAEKLRYCLKSAEVNSDYGGPILREQDALPKTEITLNGEEMEEFDKDIYRDQETAKCHCVADEEKYSAESLMTTYYLLIACHVFCVHGIVRCFVTVVTFWKFRSPSERLQSVMHGGLN</sequence>
<reference evidence="2 3" key="2">
    <citation type="submission" date="2018-11" db="EMBL/GenBank/DDBJ databases">
        <authorList>
            <consortium name="Pathogen Informatics"/>
        </authorList>
    </citation>
    <scope>NUCLEOTIDE SEQUENCE [LARGE SCALE GENOMIC DNA]</scope>
</reference>
<gene>
    <name evidence="2" type="ORF">SBAD_LOCUS5377</name>
</gene>
<dbReference type="WBParaSite" id="SBAD_0000559301-mRNA-1">
    <property type="protein sequence ID" value="SBAD_0000559301-mRNA-1"/>
    <property type="gene ID" value="SBAD_0000559301"/>
</dbReference>
<keyword evidence="1" id="KW-0472">Membrane</keyword>
<keyword evidence="1" id="KW-1133">Transmembrane helix</keyword>
<organism evidence="4">
    <name type="scientific">Soboliphyme baturini</name>
    <dbReference type="NCBI Taxonomy" id="241478"/>
    <lineage>
        <taxon>Eukaryota</taxon>
        <taxon>Metazoa</taxon>
        <taxon>Ecdysozoa</taxon>
        <taxon>Nematoda</taxon>
        <taxon>Enoplea</taxon>
        <taxon>Dorylaimia</taxon>
        <taxon>Dioctophymatida</taxon>
        <taxon>Dioctophymatoidea</taxon>
        <taxon>Soboliphymatidae</taxon>
        <taxon>Soboliphyme</taxon>
    </lineage>
</organism>
<evidence type="ECO:0000313" key="3">
    <source>
        <dbReference type="Proteomes" id="UP000270296"/>
    </source>
</evidence>
<protein>
    <submittedName>
        <fullName evidence="2 4">Uncharacterized protein</fullName>
    </submittedName>
</protein>
<evidence type="ECO:0000313" key="4">
    <source>
        <dbReference type="WBParaSite" id="SBAD_0000559301-mRNA-1"/>
    </source>
</evidence>
<evidence type="ECO:0000256" key="1">
    <source>
        <dbReference type="SAM" id="Phobius"/>
    </source>
</evidence>